<dbReference type="OrthoDB" id="5960253at2759"/>
<evidence type="ECO:0000256" key="6">
    <source>
        <dbReference type="ARBA" id="ARBA00022989"/>
    </source>
</evidence>
<dbReference type="GO" id="GO:0016020">
    <property type="term" value="C:membrane"/>
    <property type="evidence" value="ECO:0007669"/>
    <property type="project" value="UniProtKB-SubCell"/>
</dbReference>
<feature type="region of interest" description="Disordered" evidence="10">
    <location>
        <begin position="195"/>
        <end position="342"/>
    </location>
</feature>
<evidence type="ECO:0000256" key="5">
    <source>
        <dbReference type="ARBA" id="ARBA00022692"/>
    </source>
</evidence>
<keyword evidence="5 11" id="KW-0812">Transmembrane</keyword>
<evidence type="ECO:0000256" key="7">
    <source>
        <dbReference type="ARBA" id="ARBA00023034"/>
    </source>
</evidence>
<proteinExistence type="predicted"/>
<dbReference type="InterPro" id="IPR010876">
    <property type="entry name" value="C1orf43"/>
</dbReference>
<dbReference type="GO" id="GO:0005794">
    <property type="term" value="C:Golgi apparatus"/>
    <property type="evidence" value="ECO:0007669"/>
    <property type="project" value="UniProtKB-SubCell"/>
</dbReference>
<dbReference type="Proteomes" id="UP000694845">
    <property type="component" value="Unplaced"/>
</dbReference>
<evidence type="ECO:0000256" key="11">
    <source>
        <dbReference type="SAM" id="Phobius"/>
    </source>
</evidence>
<evidence type="ECO:0000256" key="8">
    <source>
        <dbReference type="ARBA" id="ARBA00023128"/>
    </source>
</evidence>
<keyword evidence="9 11" id="KW-0472">Membrane</keyword>
<evidence type="ECO:0000256" key="1">
    <source>
        <dbReference type="ARBA" id="ARBA00002620"/>
    </source>
</evidence>
<evidence type="ECO:0000313" key="12">
    <source>
        <dbReference type="Proteomes" id="UP000694845"/>
    </source>
</evidence>
<protein>
    <submittedName>
        <fullName evidence="13">Uncharacterized protein C1orf43 homolog isoform X1</fullName>
    </submittedName>
</protein>
<organism evidence="12 13">
    <name type="scientific">Acanthaster planci</name>
    <name type="common">Crown-of-thorns starfish</name>
    <dbReference type="NCBI Taxonomy" id="133434"/>
    <lineage>
        <taxon>Eukaryota</taxon>
        <taxon>Metazoa</taxon>
        <taxon>Echinodermata</taxon>
        <taxon>Eleutherozoa</taxon>
        <taxon>Asterozoa</taxon>
        <taxon>Asteroidea</taxon>
        <taxon>Valvatacea</taxon>
        <taxon>Valvatida</taxon>
        <taxon>Acanthasteridae</taxon>
        <taxon>Acanthaster</taxon>
    </lineage>
</organism>
<gene>
    <name evidence="13" type="primary">LOC110981328</name>
</gene>
<evidence type="ECO:0000256" key="3">
    <source>
        <dbReference type="ARBA" id="ARBA00004173"/>
    </source>
</evidence>
<dbReference type="KEGG" id="aplc:110981328"/>
<dbReference type="CTD" id="430589"/>
<dbReference type="Pfam" id="PF07406">
    <property type="entry name" value="NICE-3"/>
    <property type="match status" value="1"/>
</dbReference>
<sequence length="342" mass="38021">MGNVASMVNTTLILIAGTGSALLLVVIIFIKRQIMRFSLSSHRSPHVPIGHSAPRSLQVEIEQKLTHVSRMKYEPRLLGDDDYRLKFLSGENTTGEKCTYIYRMKAVDALSKLDEQLKKIESRRLRPPCGNLKEYILSLRDPPHAPLKGASVNLCGAFAAAYESAQYGLKPFGETEYNNFMTLLHELLSCIRHKGMKSKKSSQSSSQHKQHTSSSQRTHISRSTGSQKTRSPTKPISKGDVKADQPGASTSQMEWNTENIPMSRIALGHVTKRNHSKAVGRSEESVELLERKRTSRGSDAGSDIDRGSRTRTSNSSSSRSEETQPLMPSRLVQQESVSEDIL</sequence>
<dbReference type="PANTHER" id="PTHR21425:SF2">
    <property type="entry name" value="PROTEIN C1ORF43"/>
    <property type="match status" value="1"/>
</dbReference>
<feature type="compositionally biased region" description="Polar residues" evidence="10">
    <location>
        <begin position="217"/>
        <end position="234"/>
    </location>
</feature>
<reference evidence="13" key="1">
    <citation type="submission" date="2025-08" db="UniProtKB">
        <authorList>
            <consortium name="RefSeq"/>
        </authorList>
    </citation>
    <scope>IDENTIFICATION</scope>
</reference>
<comment type="subcellular location">
    <subcellularLocation>
        <location evidence="4">Golgi apparatus</location>
    </subcellularLocation>
    <subcellularLocation>
        <location evidence="2">Membrane</location>
        <topology evidence="2">Single-pass membrane protein</topology>
    </subcellularLocation>
    <subcellularLocation>
        <location evidence="3">Mitochondrion</location>
    </subcellularLocation>
</comment>
<dbReference type="GeneID" id="110981328"/>
<feature type="compositionally biased region" description="Low complexity" evidence="10">
    <location>
        <begin position="201"/>
        <end position="216"/>
    </location>
</feature>
<feature type="compositionally biased region" description="Polar residues" evidence="10">
    <location>
        <begin position="247"/>
        <end position="260"/>
    </location>
</feature>
<feature type="compositionally biased region" description="Basic and acidic residues" evidence="10">
    <location>
        <begin position="280"/>
        <end position="292"/>
    </location>
</feature>
<evidence type="ECO:0000313" key="13">
    <source>
        <dbReference type="RefSeq" id="XP_022094519.1"/>
    </source>
</evidence>
<dbReference type="AlphaFoldDB" id="A0A8B7YMN1"/>
<evidence type="ECO:0000256" key="9">
    <source>
        <dbReference type="ARBA" id="ARBA00023136"/>
    </source>
</evidence>
<feature type="transmembrane region" description="Helical" evidence="11">
    <location>
        <begin position="12"/>
        <end position="30"/>
    </location>
</feature>
<dbReference type="RefSeq" id="XP_022094519.1">
    <property type="nucleotide sequence ID" value="XM_022238827.1"/>
</dbReference>
<dbReference type="PANTHER" id="PTHR21425">
    <property type="entry name" value="NICE-3"/>
    <property type="match status" value="1"/>
</dbReference>
<evidence type="ECO:0000256" key="2">
    <source>
        <dbReference type="ARBA" id="ARBA00004167"/>
    </source>
</evidence>
<name>A0A8B7YMN1_ACAPL</name>
<comment type="function">
    <text evidence="1">General regulator of phagocytosis. Required to uptake Gram negative bacterium by macrophages.</text>
</comment>
<keyword evidence="6 11" id="KW-1133">Transmembrane helix</keyword>
<keyword evidence="12" id="KW-1185">Reference proteome</keyword>
<keyword evidence="7" id="KW-0333">Golgi apparatus</keyword>
<evidence type="ECO:0000256" key="4">
    <source>
        <dbReference type="ARBA" id="ARBA00004555"/>
    </source>
</evidence>
<keyword evidence="8" id="KW-0496">Mitochondrion</keyword>
<evidence type="ECO:0000256" key="10">
    <source>
        <dbReference type="SAM" id="MobiDB-lite"/>
    </source>
</evidence>
<accession>A0A8B7YMN1</accession>
<dbReference type="GO" id="GO:0005739">
    <property type="term" value="C:mitochondrion"/>
    <property type="evidence" value="ECO:0007669"/>
    <property type="project" value="UniProtKB-SubCell"/>
</dbReference>